<protein>
    <submittedName>
        <fullName evidence="2">Uncharacterized protein</fullName>
    </submittedName>
</protein>
<organism evidence="2 3">
    <name type="scientific">Rangifer tarandus platyrhynchus</name>
    <name type="common">Svalbard reindeer</name>
    <dbReference type="NCBI Taxonomy" id="3082113"/>
    <lineage>
        <taxon>Eukaryota</taxon>
        <taxon>Metazoa</taxon>
        <taxon>Chordata</taxon>
        <taxon>Craniata</taxon>
        <taxon>Vertebrata</taxon>
        <taxon>Euteleostomi</taxon>
        <taxon>Mammalia</taxon>
        <taxon>Eutheria</taxon>
        <taxon>Laurasiatheria</taxon>
        <taxon>Artiodactyla</taxon>
        <taxon>Ruminantia</taxon>
        <taxon>Pecora</taxon>
        <taxon>Cervidae</taxon>
        <taxon>Odocoileinae</taxon>
        <taxon>Rangifer</taxon>
    </lineage>
</organism>
<feature type="region of interest" description="Disordered" evidence="1">
    <location>
        <begin position="105"/>
        <end position="157"/>
    </location>
</feature>
<proteinExistence type="predicted"/>
<sequence length="157" mass="16122">MEISASPFIQWCFCMCQEGLKSSLEPCQDMGHRAGLRLPMSTSWSKEGLRVLKVEAQPSVGLEEAHLLSACCAHLGGHGQGTAEAGPPGSPRECVMLARLTDSGVRSGLGRAGPGGGRKAGSATWRPRAGSALATSQPRGGGTSLTGASLRVCSSSD</sequence>
<accession>A0ABN8Y2K8</accession>
<evidence type="ECO:0000313" key="3">
    <source>
        <dbReference type="Proteomes" id="UP001176941"/>
    </source>
</evidence>
<dbReference type="EMBL" id="OX459947">
    <property type="protein sequence ID" value="CAI9154049.1"/>
    <property type="molecule type" value="Genomic_DNA"/>
</dbReference>
<evidence type="ECO:0000256" key="1">
    <source>
        <dbReference type="SAM" id="MobiDB-lite"/>
    </source>
</evidence>
<gene>
    <name evidence="2" type="ORF">MRATA1EN1_LOCUS3011</name>
</gene>
<name>A0ABN8Y2K8_RANTA</name>
<feature type="compositionally biased region" description="Gly residues" evidence="1">
    <location>
        <begin position="110"/>
        <end position="119"/>
    </location>
</feature>
<dbReference type="Proteomes" id="UP001176941">
    <property type="component" value="Chromosome 11"/>
</dbReference>
<evidence type="ECO:0000313" key="2">
    <source>
        <dbReference type="EMBL" id="CAI9154049.1"/>
    </source>
</evidence>
<keyword evidence="3" id="KW-1185">Reference proteome</keyword>
<reference evidence="2" key="1">
    <citation type="submission" date="2023-04" db="EMBL/GenBank/DDBJ databases">
        <authorList>
            <consortium name="ELIXIR-Norway"/>
        </authorList>
    </citation>
    <scope>NUCLEOTIDE SEQUENCE [LARGE SCALE GENOMIC DNA]</scope>
</reference>